<reference evidence="1" key="1">
    <citation type="submission" date="2020-01" db="EMBL/GenBank/DDBJ databases">
        <authorList>
            <person name="Richard D."/>
        </authorList>
    </citation>
    <scope>NUCLEOTIDE SEQUENCE</scope>
    <source>
        <strain evidence="1">JP541</strain>
    </source>
</reference>
<gene>
    <name evidence="1" type="ORF">GUH15_17160</name>
</gene>
<evidence type="ECO:0000313" key="1">
    <source>
        <dbReference type="EMBL" id="MBD4337752.1"/>
    </source>
</evidence>
<evidence type="ECO:0000313" key="2">
    <source>
        <dbReference type="Proteomes" id="UP000653002"/>
    </source>
</evidence>
<sequence>MEDPARMDSLYRVKWFGVGRGDFLYADVMRHLDYFREKGISCRTCITDGGHTWMNARAYLAETLRLFFRSSES</sequence>
<accession>A0A8I0L918</accession>
<name>A0A8I0L918_XANCI</name>
<proteinExistence type="predicted"/>
<protein>
    <submittedName>
        <fullName evidence="1">Esterase</fullName>
    </submittedName>
</protein>
<feature type="non-terminal residue" evidence="1">
    <location>
        <position position="1"/>
    </location>
</feature>
<organism evidence="1 2">
    <name type="scientific">Xanthomonas citri pv. citri</name>
    <dbReference type="NCBI Taxonomy" id="611301"/>
    <lineage>
        <taxon>Bacteria</taxon>
        <taxon>Pseudomonadati</taxon>
        <taxon>Pseudomonadota</taxon>
        <taxon>Gammaproteobacteria</taxon>
        <taxon>Lysobacterales</taxon>
        <taxon>Lysobacteraceae</taxon>
        <taxon>Xanthomonas</taxon>
    </lineage>
</organism>
<dbReference type="Proteomes" id="UP000653002">
    <property type="component" value="Unassembled WGS sequence"/>
</dbReference>
<dbReference type="InterPro" id="IPR029058">
    <property type="entry name" value="AB_hydrolase_fold"/>
</dbReference>
<dbReference type="AlphaFoldDB" id="A0A8I0L918"/>
<dbReference type="EMBL" id="JAABFR010001292">
    <property type="protein sequence ID" value="MBD4337752.1"/>
    <property type="molecule type" value="Genomic_DNA"/>
</dbReference>
<dbReference type="Gene3D" id="3.40.50.1820">
    <property type="entry name" value="alpha/beta hydrolase"/>
    <property type="match status" value="1"/>
</dbReference>
<comment type="caution">
    <text evidence="1">The sequence shown here is derived from an EMBL/GenBank/DDBJ whole genome shotgun (WGS) entry which is preliminary data.</text>
</comment>